<keyword evidence="1" id="KW-0812">Transmembrane</keyword>
<dbReference type="RefSeq" id="WP_247234493.1">
    <property type="nucleotide sequence ID" value="NZ_JALKHS010000020.1"/>
</dbReference>
<name>A0ABT0E2I0_9SPHN</name>
<comment type="caution">
    <text evidence="2">The sequence shown here is derived from an EMBL/GenBank/DDBJ whole genome shotgun (WGS) entry which is preliminary data.</text>
</comment>
<feature type="transmembrane region" description="Helical" evidence="1">
    <location>
        <begin position="259"/>
        <end position="281"/>
    </location>
</feature>
<feature type="transmembrane region" description="Helical" evidence="1">
    <location>
        <begin position="290"/>
        <end position="311"/>
    </location>
</feature>
<protein>
    <submittedName>
        <fullName evidence="2">Uncharacterized protein</fullName>
    </submittedName>
</protein>
<feature type="transmembrane region" description="Helical" evidence="1">
    <location>
        <begin position="144"/>
        <end position="165"/>
    </location>
</feature>
<feature type="transmembrane region" description="Helical" evidence="1">
    <location>
        <begin position="377"/>
        <end position="394"/>
    </location>
</feature>
<gene>
    <name evidence="2" type="ORF">MU848_17395</name>
</gene>
<reference evidence="2 3" key="1">
    <citation type="submission" date="2022-04" db="EMBL/GenBank/DDBJ databases">
        <authorList>
            <person name="Huq M.A."/>
        </authorList>
    </citation>
    <scope>NUCLEOTIDE SEQUENCE [LARGE SCALE GENOMIC DNA]</scope>
    <source>
        <strain evidence="2 3">MAH-33</strain>
    </source>
</reference>
<evidence type="ECO:0000313" key="2">
    <source>
        <dbReference type="EMBL" id="MCK0533367.1"/>
    </source>
</evidence>
<feature type="transmembrane region" description="Helical" evidence="1">
    <location>
        <begin position="323"/>
        <end position="342"/>
    </location>
</feature>
<feature type="transmembrane region" description="Helical" evidence="1">
    <location>
        <begin position="172"/>
        <end position="191"/>
    </location>
</feature>
<dbReference type="Proteomes" id="UP001203512">
    <property type="component" value="Unassembled WGS sequence"/>
</dbReference>
<keyword evidence="1" id="KW-0472">Membrane</keyword>
<dbReference type="EMBL" id="JALKHS010000020">
    <property type="protein sequence ID" value="MCK0533367.1"/>
    <property type="molecule type" value="Genomic_DNA"/>
</dbReference>
<evidence type="ECO:0000313" key="3">
    <source>
        <dbReference type="Proteomes" id="UP001203512"/>
    </source>
</evidence>
<feature type="transmembrane region" description="Helical" evidence="1">
    <location>
        <begin position="354"/>
        <end position="371"/>
    </location>
</feature>
<sequence>MARASAPLRGLLAVLIASFALDNVLLLGFLGWPPLLVAALAAILPFALACLVWKSVPGERRIGVPTILICFAVTVILLILGGEGRLFYATADWQIRDAVLADMGNHHWPFDYWLDGSSKLLRAPVGMYLVPALLGGSNQIGRDWALLAHNMLVLGLLLSIGSALFEGRRGKWIALIVFVMFSGLDVIGNLINDAATGAADWDHIERWAANYQYSSHITQIFWVPQHAFAGWTAALTYMLWRKGVAPIGLFAASLPLAALWSPLILFGALPFAVFAGVRALLTRAWNWRDILICGLAVLLAMPALLYLSAGATSVGGGLFPMNPSAYVLLLLLEVAPFFRPLLRDQDGASDHATTLIAGLCLLLMPLWAIGMSNDFQMRASIMPLALVAVAFARWADRVESRSGKAWFLVVITLGSVTGTAEIARAFRLAPSPAPRCSLAGVWHRQTGFAVAHDSYFAARNAFPIRIDPRQRVGSAQPTDCWGRSWNMPLHRQEHP</sequence>
<feature type="transmembrane region" description="Helical" evidence="1">
    <location>
        <begin position="62"/>
        <end position="80"/>
    </location>
</feature>
<feature type="transmembrane region" description="Helical" evidence="1">
    <location>
        <begin position="35"/>
        <end position="53"/>
    </location>
</feature>
<evidence type="ECO:0000256" key="1">
    <source>
        <dbReference type="SAM" id="Phobius"/>
    </source>
</evidence>
<feature type="transmembrane region" description="Helical" evidence="1">
    <location>
        <begin position="406"/>
        <end position="426"/>
    </location>
</feature>
<keyword evidence="3" id="KW-1185">Reference proteome</keyword>
<proteinExistence type="predicted"/>
<keyword evidence="1" id="KW-1133">Transmembrane helix</keyword>
<accession>A0ABT0E2I0</accession>
<feature type="transmembrane region" description="Helical" evidence="1">
    <location>
        <begin position="12"/>
        <end position="29"/>
    </location>
</feature>
<organism evidence="2 3">
    <name type="scientific">Sphingobium agri</name>
    <dbReference type="NCBI Taxonomy" id="2933566"/>
    <lineage>
        <taxon>Bacteria</taxon>
        <taxon>Pseudomonadati</taxon>
        <taxon>Pseudomonadota</taxon>
        <taxon>Alphaproteobacteria</taxon>
        <taxon>Sphingomonadales</taxon>
        <taxon>Sphingomonadaceae</taxon>
        <taxon>Sphingobium</taxon>
    </lineage>
</organism>